<feature type="domain" description="C-JID" evidence="4">
    <location>
        <begin position="34"/>
        <end position="190"/>
    </location>
</feature>
<keyword evidence="2" id="KW-0677">Repeat</keyword>
<evidence type="ECO:0000313" key="5">
    <source>
        <dbReference type="Proteomes" id="UP001652623"/>
    </source>
</evidence>
<reference evidence="6" key="1">
    <citation type="submission" date="2025-08" db="UniProtKB">
        <authorList>
            <consortium name="RefSeq"/>
        </authorList>
    </citation>
    <scope>IDENTIFICATION</scope>
    <source>
        <tissue evidence="6">Seedling</tissue>
    </source>
</reference>
<dbReference type="Proteomes" id="UP001652623">
    <property type="component" value="Chromosome 6"/>
</dbReference>
<dbReference type="Pfam" id="PF20160">
    <property type="entry name" value="C-JID"/>
    <property type="match status" value="1"/>
</dbReference>
<evidence type="ECO:0000313" key="6">
    <source>
        <dbReference type="RefSeq" id="XP_060674557.1"/>
    </source>
</evidence>
<organism evidence="5 6">
    <name type="scientific">Ziziphus jujuba</name>
    <name type="common">Chinese jujube</name>
    <name type="synonym">Ziziphus sativa</name>
    <dbReference type="NCBI Taxonomy" id="326968"/>
    <lineage>
        <taxon>Eukaryota</taxon>
        <taxon>Viridiplantae</taxon>
        <taxon>Streptophyta</taxon>
        <taxon>Embryophyta</taxon>
        <taxon>Tracheophyta</taxon>
        <taxon>Spermatophyta</taxon>
        <taxon>Magnoliopsida</taxon>
        <taxon>eudicotyledons</taxon>
        <taxon>Gunneridae</taxon>
        <taxon>Pentapetalae</taxon>
        <taxon>rosids</taxon>
        <taxon>fabids</taxon>
        <taxon>Rosales</taxon>
        <taxon>Rhamnaceae</taxon>
        <taxon>Paliureae</taxon>
        <taxon>Ziziphus</taxon>
    </lineage>
</organism>
<evidence type="ECO:0000259" key="4">
    <source>
        <dbReference type="Pfam" id="PF20160"/>
    </source>
</evidence>
<evidence type="ECO:0000256" key="3">
    <source>
        <dbReference type="SAM" id="MobiDB-lite"/>
    </source>
</evidence>
<gene>
    <name evidence="6" type="primary">LOC132804329</name>
</gene>
<sequence>MLADHAVIKILSRLIFVNTDPSVILPSVQVFRYPGDEIPKWFSYQTCGSSFNNIMLPPYWNNDDFLGFAFCKVIRQNKIDKNMSFAFKCELNFKTIDDDRLYRYHDYIGILLGEKAFRSDHVVLWYVAKSTLRSSKWNMKSCKDLDRLNWPSTCSTEASFHILPCVNNNGNEYYEIKKFGVQFVYKEDLERCDAETERKNKRRFYECCESSGSEAVGSYDEEEDDDESHSKKLKVI</sequence>
<accession>A0ABM4ACV9</accession>
<keyword evidence="1" id="KW-0433">Leucine-rich repeat</keyword>
<name>A0ABM4ACV9_ZIZJJ</name>
<dbReference type="InterPro" id="IPR045344">
    <property type="entry name" value="C-JID"/>
</dbReference>
<dbReference type="RefSeq" id="XP_060674557.1">
    <property type="nucleotide sequence ID" value="XM_060818574.1"/>
</dbReference>
<dbReference type="GeneID" id="132804329"/>
<feature type="region of interest" description="Disordered" evidence="3">
    <location>
        <begin position="210"/>
        <end position="236"/>
    </location>
</feature>
<evidence type="ECO:0000256" key="1">
    <source>
        <dbReference type="ARBA" id="ARBA00022614"/>
    </source>
</evidence>
<protein>
    <submittedName>
        <fullName evidence="6">Disease resistance-like protein CSA1</fullName>
    </submittedName>
</protein>
<keyword evidence="5" id="KW-1185">Reference proteome</keyword>
<proteinExistence type="predicted"/>
<evidence type="ECO:0000256" key="2">
    <source>
        <dbReference type="ARBA" id="ARBA00022737"/>
    </source>
</evidence>